<organism evidence="1 2">
    <name type="scientific">Actomonas aquatica</name>
    <dbReference type="NCBI Taxonomy" id="2866162"/>
    <lineage>
        <taxon>Bacteria</taxon>
        <taxon>Pseudomonadati</taxon>
        <taxon>Verrucomicrobiota</taxon>
        <taxon>Opitutia</taxon>
        <taxon>Opitutales</taxon>
        <taxon>Opitutaceae</taxon>
        <taxon>Actomonas</taxon>
    </lineage>
</organism>
<accession>A0ABZ1C4M0</accession>
<dbReference type="RefSeq" id="WP_221031255.1">
    <property type="nucleotide sequence ID" value="NZ_CP139781.1"/>
</dbReference>
<reference evidence="1 2" key="1">
    <citation type="submission" date="2021-08" db="EMBL/GenBank/DDBJ databases">
        <authorList>
            <person name="Zhang D."/>
            <person name="Zhang A."/>
            <person name="Wang L."/>
        </authorList>
    </citation>
    <scope>NUCLEOTIDE SEQUENCE [LARGE SCALE GENOMIC DNA]</scope>
    <source>
        <strain evidence="1 2">WL0086</strain>
    </source>
</reference>
<evidence type="ECO:0000313" key="1">
    <source>
        <dbReference type="EMBL" id="WRQ86327.1"/>
    </source>
</evidence>
<gene>
    <name evidence="1" type="ORF">K1X11_016040</name>
</gene>
<evidence type="ECO:0008006" key="3">
    <source>
        <dbReference type="Google" id="ProtNLM"/>
    </source>
</evidence>
<evidence type="ECO:0000313" key="2">
    <source>
        <dbReference type="Proteomes" id="UP000738431"/>
    </source>
</evidence>
<sequence>MIAHCVLPNYNLKLFKLVGAVEVKEVLAFIKGRAAAGDREVMPSLWVDLREVATVMSYEEVSQIIAGLQLSEVVNREHRVGFLVASKAVFGVCRMFGMLLTSRLEVEVQVFLSIEAGEKWLGVPLRELLAELPPERWETA</sequence>
<reference evidence="1 2" key="2">
    <citation type="submission" date="2023-12" db="EMBL/GenBank/DDBJ databases">
        <title>Description of an unclassified Opitutus bacterium of Verrucomicrobiota.</title>
        <authorList>
            <person name="Zhang D.-F."/>
        </authorList>
    </citation>
    <scope>NUCLEOTIDE SEQUENCE [LARGE SCALE GENOMIC DNA]</scope>
    <source>
        <strain evidence="1 2">WL0086</strain>
    </source>
</reference>
<proteinExistence type="predicted"/>
<name>A0ABZ1C4M0_9BACT</name>
<dbReference type="Proteomes" id="UP000738431">
    <property type="component" value="Chromosome"/>
</dbReference>
<protein>
    <recommendedName>
        <fullName evidence="3">STAS/SEC14 domain-containing protein</fullName>
    </recommendedName>
</protein>
<keyword evidence="2" id="KW-1185">Reference proteome</keyword>
<dbReference type="EMBL" id="CP139781">
    <property type="protein sequence ID" value="WRQ86327.1"/>
    <property type="molecule type" value="Genomic_DNA"/>
</dbReference>